<sequence>MNSKKFILVLVCVLAGVIAPAAYAAGHAEGASQWDAWMLLWRVINTLALIILLVYVLKKPLATFFSERRTRIARELDEAREQRNRAERTIEEYKVKLAGMEAELEKMRAELRKSAETEKEKVLANAERMANAMVESAKVAAEQELRNAKIALKNEAVELAVQLAEALIRERINEDDRKRIVEDYLVKVGGMK</sequence>
<evidence type="ECO:0000313" key="17">
    <source>
        <dbReference type="EMBL" id="HGH62071.1"/>
    </source>
</evidence>
<dbReference type="GO" id="GO:0046961">
    <property type="term" value="F:proton-transporting ATPase activity, rotational mechanism"/>
    <property type="evidence" value="ECO:0007669"/>
    <property type="project" value="TreeGrafter"/>
</dbReference>
<keyword evidence="4 13" id="KW-0812">Transmembrane</keyword>
<dbReference type="CDD" id="cd06503">
    <property type="entry name" value="ATP-synt_Fo_b"/>
    <property type="match status" value="1"/>
</dbReference>
<keyword evidence="7 13" id="KW-0406">Ion transport</keyword>
<dbReference type="AlphaFoldDB" id="A0A7C4EV69"/>
<dbReference type="InterPro" id="IPR002146">
    <property type="entry name" value="ATP_synth_b/b'su_bac/chlpt"/>
</dbReference>
<evidence type="ECO:0000256" key="10">
    <source>
        <dbReference type="ARBA" id="ARBA00025198"/>
    </source>
</evidence>
<reference evidence="17" key="1">
    <citation type="journal article" date="2020" name="mSystems">
        <title>Genome- and Community-Level Interaction Insights into Carbon Utilization and Element Cycling Functions of Hydrothermarchaeota in Hydrothermal Sediment.</title>
        <authorList>
            <person name="Zhou Z."/>
            <person name="Liu Y."/>
            <person name="Xu W."/>
            <person name="Pan J."/>
            <person name="Luo Z.H."/>
            <person name="Li M."/>
        </authorList>
    </citation>
    <scope>NUCLEOTIDE SEQUENCE [LARGE SCALE GENOMIC DNA]</scope>
    <source>
        <strain evidence="17">SpSt-769</strain>
    </source>
</reference>
<dbReference type="InterPro" id="IPR050059">
    <property type="entry name" value="ATP_synthase_B_chain"/>
</dbReference>
<evidence type="ECO:0000256" key="7">
    <source>
        <dbReference type="ARBA" id="ARBA00023065"/>
    </source>
</evidence>
<evidence type="ECO:0000256" key="13">
    <source>
        <dbReference type="HAMAP-Rule" id="MF_01398"/>
    </source>
</evidence>
<evidence type="ECO:0000256" key="5">
    <source>
        <dbReference type="ARBA" id="ARBA00022781"/>
    </source>
</evidence>
<dbReference type="GO" id="GO:0005886">
    <property type="term" value="C:plasma membrane"/>
    <property type="evidence" value="ECO:0007669"/>
    <property type="project" value="UniProtKB-SubCell"/>
</dbReference>
<dbReference type="PANTHER" id="PTHR33445:SF1">
    <property type="entry name" value="ATP SYNTHASE SUBUNIT B"/>
    <property type="match status" value="1"/>
</dbReference>
<feature type="coiled-coil region" evidence="15">
    <location>
        <begin position="69"/>
        <end position="158"/>
    </location>
</feature>
<evidence type="ECO:0000256" key="2">
    <source>
        <dbReference type="ARBA" id="ARBA00022448"/>
    </source>
</evidence>
<comment type="subunit">
    <text evidence="13">F-type ATPases have 2 components, F(1) - the catalytic core - and F(0) - the membrane proton channel. F(1) has five subunits: alpha(3), beta(3), gamma(1), delta(1), epsilon(1). F(0) has three main subunits: a(1), b(2) and c(10-14). The alpha and beta chains form an alternating ring which encloses part of the gamma chain. F(1) is attached to F(0) by a central stalk formed by the gamma and epsilon chains, while a peripheral stalk is formed by the delta and b chains.</text>
</comment>
<keyword evidence="2 13" id="KW-0813">Transport</keyword>
<evidence type="ECO:0000256" key="16">
    <source>
        <dbReference type="SAM" id="SignalP"/>
    </source>
</evidence>
<protein>
    <recommendedName>
        <fullName evidence="13">ATP synthase subunit b</fullName>
    </recommendedName>
    <alternativeName>
        <fullName evidence="13">ATP synthase F(0) sector subunit b</fullName>
    </alternativeName>
    <alternativeName>
        <fullName evidence="13">ATPase subunit I</fullName>
    </alternativeName>
    <alternativeName>
        <fullName evidence="13">F-type ATPase subunit b</fullName>
        <shortName evidence="13">F-ATPase subunit b</shortName>
    </alternativeName>
</protein>
<gene>
    <name evidence="13" type="primary">atpF</name>
    <name evidence="17" type="ORF">ENV54_12330</name>
</gene>
<comment type="similarity">
    <text evidence="1 13 14">Belongs to the ATPase B chain family.</text>
</comment>
<feature type="chain" id="PRO_5028213526" description="ATP synthase subunit b" evidence="16">
    <location>
        <begin position="25"/>
        <end position="192"/>
    </location>
</feature>
<feature type="signal peptide" evidence="16">
    <location>
        <begin position="1"/>
        <end position="24"/>
    </location>
</feature>
<evidence type="ECO:0000256" key="8">
    <source>
        <dbReference type="ARBA" id="ARBA00023136"/>
    </source>
</evidence>
<keyword evidence="9 13" id="KW-0066">ATP synthesis</keyword>
<keyword evidence="5 13" id="KW-0375">Hydrogen ion transport</keyword>
<keyword evidence="15" id="KW-0175">Coiled coil</keyword>
<dbReference type="EMBL" id="DTGT01000402">
    <property type="protein sequence ID" value="HGH62071.1"/>
    <property type="molecule type" value="Genomic_DNA"/>
</dbReference>
<dbReference type="GO" id="GO:0045259">
    <property type="term" value="C:proton-transporting ATP synthase complex"/>
    <property type="evidence" value="ECO:0007669"/>
    <property type="project" value="UniProtKB-KW"/>
</dbReference>
<comment type="caution">
    <text evidence="17">The sequence shown here is derived from an EMBL/GenBank/DDBJ whole genome shotgun (WGS) entry which is preliminary data.</text>
</comment>
<evidence type="ECO:0000256" key="3">
    <source>
        <dbReference type="ARBA" id="ARBA00022547"/>
    </source>
</evidence>
<evidence type="ECO:0000256" key="4">
    <source>
        <dbReference type="ARBA" id="ARBA00022692"/>
    </source>
</evidence>
<feature type="transmembrane region" description="Helical" evidence="13">
    <location>
        <begin position="40"/>
        <end position="57"/>
    </location>
</feature>
<evidence type="ECO:0000256" key="6">
    <source>
        <dbReference type="ARBA" id="ARBA00022989"/>
    </source>
</evidence>
<organism evidence="17">
    <name type="scientific">Desulfomonile tiedjei</name>
    <dbReference type="NCBI Taxonomy" id="2358"/>
    <lineage>
        <taxon>Bacteria</taxon>
        <taxon>Pseudomonadati</taxon>
        <taxon>Thermodesulfobacteriota</taxon>
        <taxon>Desulfomonilia</taxon>
        <taxon>Desulfomonilales</taxon>
        <taxon>Desulfomonilaceae</taxon>
        <taxon>Desulfomonile</taxon>
    </lineage>
</organism>
<evidence type="ECO:0000256" key="11">
    <source>
        <dbReference type="ARBA" id="ARBA00025614"/>
    </source>
</evidence>
<keyword evidence="6 13" id="KW-1133">Transmembrane helix</keyword>
<comment type="function">
    <text evidence="11">Component of the F(0) channel, it forms part of the peripheral stalk, linking F(1) to F(0). The b'-subunit is a diverged and duplicated form of b found in plants and photosynthetic bacteria.</text>
</comment>
<keyword evidence="3 13" id="KW-0138">CF(0)</keyword>
<dbReference type="GO" id="GO:0012505">
    <property type="term" value="C:endomembrane system"/>
    <property type="evidence" value="ECO:0007669"/>
    <property type="project" value="UniProtKB-SubCell"/>
</dbReference>
<dbReference type="GO" id="GO:0046933">
    <property type="term" value="F:proton-transporting ATP synthase activity, rotational mechanism"/>
    <property type="evidence" value="ECO:0007669"/>
    <property type="project" value="UniProtKB-UniRule"/>
</dbReference>
<evidence type="ECO:0000256" key="15">
    <source>
        <dbReference type="SAM" id="Coils"/>
    </source>
</evidence>
<dbReference type="PANTHER" id="PTHR33445">
    <property type="entry name" value="ATP SYNTHASE SUBUNIT B', CHLOROPLASTIC"/>
    <property type="match status" value="1"/>
</dbReference>
<keyword evidence="16" id="KW-0732">Signal</keyword>
<comment type="subcellular location">
    <subcellularLocation>
        <location evidence="13">Cell membrane</location>
        <topology evidence="13">Single-pass membrane protein</topology>
    </subcellularLocation>
    <subcellularLocation>
        <location evidence="12">Endomembrane system</location>
        <topology evidence="12">Single-pass membrane protein</topology>
    </subcellularLocation>
</comment>
<evidence type="ECO:0000256" key="12">
    <source>
        <dbReference type="ARBA" id="ARBA00037847"/>
    </source>
</evidence>
<proteinExistence type="inferred from homology"/>
<comment type="function">
    <text evidence="10 13">F(1)F(0) ATP synthase produces ATP from ADP in the presence of a proton or sodium gradient. F-type ATPases consist of two structural domains, F(1) containing the extramembraneous catalytic core and F(0) containing the membrane proton channel, linked together by a central stalk and a peripheral stalk. During catalysis, ATP synthesis in the catalytic domain of F(1) is coupled via a rotary mechanism of the central stalk subunits to proton translocation.</text>
</comment>
<evidence type="ECO:0000256" key="14">
    <source>
        <dbReference type="RuleBase" id="RU003848"/>
    </source>
</evidence>
<keyword evidence="8 13" id="KW-0472">Membrane</keyword>
<evidence type="ECO:0000256" key="9">
    <source>
        <dbReference type="ARBA" id="ARBA00023310"/>
    </source>
</evidence>
<name>A0A7C4EV69_9BACT</name>
<evidence type="ECO:0000256" key="1">
    <source>
        <dbReference type="ARBA" id="ARBA00005513"/>
    </source>
</evidence>
<dbReference type="HAMAP" id="MF_01398">
    <property type="entry name" value="ATP_synth_b_bprime"/>
    <property type="match status" value="1"/>
</dbReference>
<accession>A0A7C4EV69</accession>
<dbReference type="Pfam" id="PF00430">
    <property type="entry name" value="ATP-synt_B"/>
    <property type="match status" value="1"/>
</dbReference>
<keyword evidence="13" id="KW-1003">Cell membrane</keyword>